<dbReference type="Proteomes" id="UP001434883">
    <property type="component" value="Unassembled WGS sequence"/>
</dbReference>
<sequence>MLWAGRISCSVCLTADLKKPLTEDTVVVQQSGKEDVQGTRILVWLSFTLLWKKKKTLPFHLSLPAGHSRINLSEYIRRQQIRKHVLCFCYSQLIVWIDTDLPNQTKFSSTTLLQGQTFTLRSVVSFKGSLTKDSLGHYTDRCRRGPCVWELCDDLANGVRAATEKKKMVSVNEQFCIQSCTEVVSVCG</sequence>
<comment type="caution">
    <text evidence="1">The sequence shown here is derived from an EMBL/GenBank/DDBJ whole genome shotgun (WGS) entry which is preliminary data.</text>
</comment>
<evidence type="ECO:0000313" key="2">
    <source>
        <dbReference type="Proteomes" id="UP001434883"/>
    </source>
</evidence>
<name>A0ABV0S8Q3_9TELE</name>
<dbReference type="EMBL" id="JAHRIN010073083">
    <property type="protein sequence ID" value="MEQ2216894.1"/>
    <property type="molecule type" value="Genomic_DNA"/>
</dbReference>
<reference evidence="1 2" key="1">
    <citation type="submission" date="2021-06" db="EMBL/GenBank/DDBJ databases">
        <authorList>
            <person name="Palmer J.M."/>
        </authorList>
    </citation>
    <scope>NUCLEOTIDE SEQUENCE [LARGE SCALE GENOMIC DNA]</scope>
    <source>
        <strain evidence="1 2">XC_2019</strain>
        <tissue evidence="1">Muscle</tissue>
    </source>
</reference>
<protein>
    <submittedName>
        <fullName evidence="1">Uncharacterized protein</fullName>
    </submittedName>
</protein>
<proteinExistence type="predicted"/>
<gene>
    <name evidence="1" type="ORF">XENOCAPTIV_024779</name>
</gene>
<organism evidence="1 2">
    <name type="scientific">Xenoophorus captivus</name>
    <dbReference type="NCBI Taxonomy" id="1517983"/>
    <lineage>
        <taxon>Eukaryota</taxon>
        <taxon>Metazoa</taxon>
        <taxon>Chordata</taxon>
        <taxon>Craniata</taxon>
        <taxon>Vertebrata</taxon>
        <taxon>Euteleostomi</taxon>
        <taxon>Actinopterygii</taxon>
        <taxon>Neopterygii</taxon>
        <taxon>Teleostei</taxon>
        <taxon>Neoteleostei</taxon>
        <taxon>Acanthomorphata</taxon>
        <taxon>Ovalentaria</taxon>
        <taxon>Atherinomorphae</taxon>
        <taxon>Cyprinodontiformes</taxon>
        <taxon>Goodeidae</taxon>
        <taxon>Xenoophorus</taxon>
    </lineage>
</organism>
<evidence type="ECO:0000313" key="1">
    <source>
        <dbReference type="EMBL" id="MEQ2216894.1"/>
    </source>
</evidence>
<keyword evidence="2" id="KW-1185">Reference proteome</keyword>
<accession>A0ABV0S8Q3</accession>